<protein>
    <submittedName>
        <fullName evidence="1">Uncharacterized protein</fullName>
    </submittedName>
</protein>
<evidence type="ECO:0000313" key="1">
    <source>
        <dbReference type="EMBL" id="MBF1129287.1"/>
    </source>
</evidence>
<accession>A0A930FR12</accession>
<reference evidence="1" key="1">
    <citation type="submission" date="2020-04" db="EMBL/GenBank/DDBJ databases">
        <title>Deep metagenomics examines the oral microbiome during advanced dental caries in children, revealing novel taxa and co-occurrences with host molecules.</title>
        <authorList>
            <person name="Baker J.L."/>
            <person name="Morton J.T."/>
            <person name="Dinis M."/>
            <person name="Alvarez R."/>
            <person name="Tran N.C."/>
            <person name="Knight R."/>
            <person name="Edlund A."/>
        </authorList>
    </citation>
    <scope>NUCLEOTIDE SEQUENCE</scope>
    <source>
        <strain evidence="1">JCVI_32_bin.14</strain>
    </source>
</reference>
<name>A0A930FR12_9FIRM</name>
<organism evidence="1 2">
    <name type="scientific">Dialister invisus</name>
    <dbReference type="NCBI Taxonomy" id="218538"/>
    <lineage>
        <taxon>Bacteria</taxon>
        <taxon>Bacillati</taxon>
        <taxon>Bacillota</taxon>
        <taxon>Negativicutes</taxon>
        <taxon>Veillonellales</taxon>
        <taxon>Veillonellaceae</taxon>
        <taxon>Dialister</taxon>
    </lineage>
</organism>
<evidence type="ECO:0000313" key="2">
    <source>
        <dbReference type="Proteomes" id="UP000757890"/>
    </source>
</evidence>
<dbReference type="Gene3D" id="3.90.640.20">
    <property type="entry name" value="Heat-shock cognate protein, ATPase"/>
    <property type="match status" value="1"/>
</dbReference>
<sequence length="87" mass="9609">KTGDLLDKSKFGVKVDSAEVVNLLKEGKLDLYNINGKKLSYDSFFKPTAYMEAECFLLGKKELGLLYAAGELAPYSEGATYVVIHLK</sequence>
<dbReference type="Proteomes" id="UP000757890">
    <property type="component" value="Unassembled WGS sequence"/>
</dbReference>
<dbReference type="AlphaFoldDB" id="A0A930FR12"/>
<comment type="caution">
    <text evidence="1">The sequence shown here is derived from an EMBL/GenBank/DDBJ whole genome shotgun (WGS) entry which is preliminary data.</text>
</comment>
<proteinExistence type="predicted"/>
<dbReference type="EMBL" id="JABZMK010000017">
    <property type="protein sequence ID" value="MBF1129287.1"/>
    <property type="molecule type" value="Genomic_DNA"/>
</dbReference>
<feature type="non-terminal residue" evidence="1">
    <location>
        <position position="1"/>
    </location>
</feature>
<gene>
    <name evidence="1" type="ORF">HXL70_04480</name>
</gene>
<dbReference type="InterPro" id="IPR037126">
    <property type="entry name" value="PdaC/RsiV-like_sf"/>
</dbReference>